<dbReference type="PANTHER" id="PTHR11649:SF13">
    <property type="entry name" value="ENGB-TYPE G DOMAIN-CONTAINING PROTEIN"/>
    <property type="match status" value="1"/>
</dbReference>
<gene>
    <name evidence="3" type="ORF">OBE_11068</name>
</gene>
<protein>
    <submittedName>
        <fullName evidence="3">Ribosome biogenesis GTP-binding protein YsxC</fullName>
    </submittedName>
</protein>
<dbReference type="InterPro" id="IPR006073">
    <property type="entry name" value="GTP-bd"/>
</dbReference>
<sequence length="57" mass="6338">MNYNRSEFQASYGLSSQLPESDRPEFVFSGRSNVGKSSLINRLCNRKNLARVSATPG</sequence>
<evidence type="ECO:0000259" key="2">
    <source>
        <dbReference type="Pfam" id="PF01926"/>
    </source>
</evidence>
<dbReference type="InterPro" id="IPR027417">
    <property type="entry name" value="P-loop_NTPase"/>
</dbReference>
<feature type="non-terminal residue" evidence="3">
    <location>
        <position position="57"/>
    </location>
</feature>
<name>K1SRG5_9ZZZZ</name>
<feature type="domain" description="G" evidence="2">
    <location>
        <begin position="26"/>
        <end position="57"/>
    </location>
</feature>
<dbReference type="SUPFAM" id="SSF52540">
    <property type="entry name" value="P-loop containing nucleoside triphosphate hydrolases"/>
    <property type="match status" value="1"/>
</dbReference>
<proteinExistence type="predicted"/>
<evidence type="ECO:0000313" key="3">
    <source>
        <dbReference type="EMBL" id="EKC56430.1"/>
    </source>
</evidence>
<organism evidence="3">
    <name type="scientific">human gut metagenome</name>
    <dbReference type="NCBI Taxonomy" id="408170"/>
    <lineage>
        <taxon>unclassified sequences</taxon>
        <taxon>metagenomes</taxon>
        <taxon>organismal metagenomes</taxon>
    </lineage>
</organism>
<dbReference type="PANTHER" id="PTHR11649">
    <property type="entry name" value="MSS1/TRME-RELATED GTP-BINDING PROTEIN"/>
    <property type="match status" value="1"/>
</dbReference>
<feature type="region of interest" description="Disordered" evidence="1">
    <location>
        <begin position="1"/>
        <end position="21"/>
    </location>
</feature>
<evidence type="ECO:0000256" key="1">
    <source>
        <dbReference type="SAM" id="MobiDB-lite"/>
    </source>
</evidence>
<dbReference type="Pfam" id="PF01926">
    <property type="entry name" value="MMR_HSR1"/>
    <property type="match status" value="1"/>
</dbReference>
<dbReference type="EMBL" id="AJWZ01007605">
    <property type="protein sequence ID" value="EKC56430.1"/>
    <property type="molecule type" value="Genomic_DNA"/>
</dbReference>
<comment type="caution">
    <text evidence="3">The sequence shown here is derived from an EMBL/GenBank/DDBJ whole genome shotgun (WGS) entry which is preliminary data.</text>
</comment>
<dbReference type="GO" id="GO:0005829">
    <property type="term" value="C:cytosol"/>
    <property type="evidence" value="ECO:0007669"/>
    <property type="project" value="TreeGrafter"/>
</dbReference>
<feature type="compositionally biased region" description="Polar residues" evidence="1">
    <location>
        <begin position="1"/>
        <end position="19"/>
    </location>
</feature>
<dbReference type="AlphaFoldDB" id="K1SRG5"/>
<dbReference type="GO" id="GO:0005525">
    <property type="term" value="F:GTP binding"/>
    <property type="evidence" value="ECO:0007669"/>
    <property type="project" value="InterPro"/>
</dbReference>
<dbReference type="Gene3D" id="3.40.50.300">
    <property type="entry name" value="P-loop containing nucleotide triphosphate hydrolases"/>
    <property type="match status" value="1"/>
</dbReference>
<accession>K1SRG5</accession>
<reference evidence="3" key="1">
    <citation type="journal article" date="2013" name="Environ. Microbiol.">
        <title>Microbiota from the distal guts of lean and obese adolescents exhibit partial functional redundancy besides clear differences in community structure.</title>
        <authorList>
            <person name="Ferrer M."/>
            <person name="Ruiz A."/>
            <person name="Lanza F."/>
            <person name="Haange S.B."/>
            <person name="Oberbach A."/>
            <person name="Till H."/>
            <person name="Bargiela R."/>
            <person name="Campoy C."/>
            <person name="Segura M.T."/>
            <person name="Richter M."/>
            <person name="von Bergen M."/>
            <person name="Seifert J."/>
            <person name="Suarez A."/>
        </authorList>
    </citation>
    <scope>NUCLEOTIDE SEQUENCE</scope>
</reference>